<evidence type="ECO:0000313" key="4">
    <source>
        <dbReference type="Proteomes" id="UP000037923"/>
    </source>
</evidence>
<feature type="region of interest" description="Disordered" evidence="2">
    <location>
        <begin position="408"/>
        <end position="438"/>
    </location>
</feature>
<keyword evidence="1" id="KW-0175">Coiled coil</keyword>
<feature type="coiled-coil region" evidence="1">
    <location>
        <begin position="324"/>
        <end position="379"/>
    </location>
</feature>
<sequence>MAAPPSDDLARLREELAREEAELAELESDVEAKAAQLGYLHTEYTLNKMRLCHYYEPRLQPLRSTTCAAAEKESLLQLQIEWLERFVVEQERRSQGGVFIEVRDMKPAAEEYEKKARQTLLRCYEHILECPEDALRMISQYACPPDDAIATMQLVMKVRGEPLEECTWGAAQVLLSYNYFHDFFVTRSESLLKRCDLLDDNLMNELELFCANPHHAVAALYQVSIPIGCMGEWLRAIRDYYRVKLVTAPVLLPRSANTRHETERARSWLKAVTLGGGEAAESSAKRPSTLFVEKGNSAAAESAAADNTAATEMDTEEKAALESYEAVKENLQQFTQSAAEATELVVKLRHRLHRLRESVRVAEEERAAIEKEMEEKLEEVRGNYDGTMVPLEDQLEGTTETFVQRITRKSANTPLPPPTPADTAAVKSSEQVADAVPA</sequence>
<dbReference type="VEuPathDB" id="TriTrypDB:LpyrH10_05_0640"/>
<organism evidence="3 4">
    <name type="scientific">Leptomonas pyrrhocoris</name>
    <name type="common">Firebug parasite</name>
    <dbReference type="NCBI Taxonomy" id="157538"/>
    <lineage>
        <taxon>Eukaryota</taxon>
        <taxon>Discoba</taxon>
        <taxon>Euglenozoa</taxon>
        <taxon>Kinetoplastea</taxon>
        <taxon>Metakinetoplastina</taxon>
        <taxon>Trypanosomatida</taxon>
        <taxon>Trypanosomatidae</taxon>
        <taxon>Leishmaniinae</taxon>
        <taxon>Leptomonas</taxon>
    </lineage>
</organism>
<feature type="coiled-coil region" evidence="1">
    <location>
        <begin position="9"/>
        <end position="36"/>
    </location>
</feature>
<evidence type="ECO:0000256" key="1">
    <source>
        <dbReference type="SAM" id="Coils"/>
    </source>
</evidence>
<keyword evidence="4" id="KW-1185">Reference proteome</keyword>
<comment type="caution">
    <text evidence="3">The sequence shown here is derived from an EMBL/GenBank/DDBJ whole genome shotgun (WGS) entry which is preliminary data.</text>
</comment>
<dbReference type="OrthoDB" id="245072at2759"/>
<dbReference type="EMBL" id="LGTL01000005">
    <property type="protein sequence ID" value="KPA82032.1"/>
    <property type="molecule type" value="Genomic_DNA"/>
</dbReference>
<dbReference type="Gene3D" id="1.20.920.20">
    <property type="match status" value="1"/>
</dbReference>
<dbReference type="OMA" id="IGCMGEW"/>
<proteinExistence type="predicted"/>
<accession>A0A0N0DWQ0</accession>
<evidence type="ECO:0000256" key="2">
    <source>
        <dbReference type="SAM" id="MobiDB-lite"/>
    </source>
</evidence>
<dbReference type="RefSeq" id="XP_015660471.1">
    <property type="nucleotide sequence ID" value="XM_015800464.1"/>
</dbReference>
<gene>
    <name evidence="3" type="ORF">ABB37_03204</name>
</gene>
<dbReference type="AlphaFoldDB" id="A0A0N0DWQ0"/>
<protein>
    <submittedName>
        <fullName evidence="3">Uncharacterized protein</fullName>
    </submittedName>
</protein>
<name>A0A0N0DWQ0_LEPPY</name>
<evidence type="ECO:0000313" key="3">
    <source>
        <dbReference type="EMBL" id="KPA82032.1"/>
    </source>
</evidence>
<dbReference type="Proteomes" id="UP000037923">
    <property type="component" value="Unassembled WGS sequence"/>
</dbReference>
<dbReference type="GeneID" id="26903495"/>
<reference evidence="3 4" key="1">
    <citation type="submission" date="2015-07" db="EMBL/GenBank/DDBJ databases">
        <title>High-quality genome of monoxenous trypanosomatid Leptomonas pyrrhocoris.</title>
        <authorList>
            <person name="Flegontov P."/>
            <person name="Butenko A."/>
            <person name="Firsov S."/>
            <person name="Vlcek C."/>
            <person name="Logacheva M.D."/>
            <person name="Field M."/>
            <person name="Filatov D."/>
            <person name="Flegontova O."/>
            <person name="Gerasimov E."/>
            <person name="Jackson A.P."/>
            <person name="Kelly S."/>
            <person name="Opperdoes F."/>
            <person name="O'Reilly A."/>
            <person name="Votypka J."/>
            <person name="Yurchenko V."/>
            <person name="Lukes J."/>
        </authorList>
    </citation>
    <scope>NUCLEOTIDE SEQUENCE [LARGE SCALE GENOMIC DNA]</scope>
    <source>
        <strain evidence="3">H10</strain>
    </source>
</reference>